<dbReference type="SUPFAM" id="SSF53335">
    <property type="entry name" value="S-adenosyl-L-methionine-dependent methyltransferases"/>
    <property type="match status" value="1"/>
</dbReference>
<evidence type="ECO:0000313" key="2">
    <source>
        <dbReference type="Proteomes" id="UP000198531"/>
    </source>
</evidence>
<evidence type="ECO:0008006" key="3">
    <source>
        <dbReference type="Google" id="ProtNLM"/>
    </source>
</evidence>
<dbReference type="AlphaFoldDB" id="A0A1I6GUW3"/>
<protein>
    <recommendedName>
        <fullName evidence="3">Methyltransferase FkbM domain-containing protein</fullName>
    </recommendedName>
</protein>
<evidence type="ECO:0000313" key="1">
    <source>
        <dbReference type="EMBL" id="SFR45847.1"/>
    </source>
</evidence>
<keyword evidence="2" id="KW-1185">Reference proteome</keyword>
<dbReference type="Proteomes" id="UP000198531">
    <property type="component" value="Unassembled WGS sequence"/>
</dbReference>
<organism evidence="1 2">
    <name type="scientific">Halogeometricum rufum</name>
    <dbReference type="NCBI Taxonomy" id="553469"/>
    <lineage>
        <taxon>Archaea</taxon>
        <taxon>Methanobacteriati</taxon>
        <taxon>Methanobacteriota</taxon>
        <taxon>Stenosarchaea group</taxon>
        <taxon>Halobacteria</taxon>
        <taxon>Halobacteriales</taxon>
        <taxon>Haloferacaceae</taxon>
        <taxon>Halogeometricum</taxon>
    </lineage>
</organism>
<name>A0A1I6GUW3_9EURY</name>
<dbReference type="EMBL" id="FOYT01000001">
    <property type="protein sequence ID" value="SFR45847.1"/>
    <property type="molecule type" value="Genomic_DNA"/>
</dbReference>
<dbReference type="InterPro" id="IPR029063">
    <property type="entry name" value="SAM-dependent_MTases_sf"/>
</dbReference>
<dbReference type="STRING" id="553469.SAMN04487947_1671"/>
<proteinExistence type="predicted"/>
<gene>
    <name evidence="1" type="ORF">SAMN04487947_1671</name>
</gene>
<accession>A0A1I6GUW3</accession>
<dbReference type="Gene3D" id="3.40.50.150">
    <property type="entry name" value="Vaccinia Virus protein VP39"/>
    <property type="match status" value="1"/>
</dbReference>
<sequence>MDVASPSVEVSAVSSNVARSLIEEVVPWPTVRFAGVRVPRPAGGRFPWPTLADSKSHYEAALIGALRQTVSLGDDVVIVGGGFGVSSVIAAEEAGDSGSVVCFEAAGEAAERAEQTVELNGVGERVTVRHSVVETEGSTRGDDVGDAVPLDDVGSPDVLVVDVDGAELAILDALDDSDQSPRSLVVEHHAVPGGVDYHPAETSAAVGDAGYDVVSVHSREIPPAFGGEETVFVGRRR</sequence>
<reference evidence="2" key="1">
    <citation type="submission" date="2016-10" db="EMBL/GenBank/DDBJ databases">
        <authorList>
            <person name="Varghese N."/>
            <person name="Submissions S."/>
        </authorList>
    </citation>
    <scope>NUCLEOTIDE SEQUENCE [LARGE SCALE GENOMIC DNA]</scope>
    <source>
        <strain evidence="2">CGMCC 1.7736</strain>
    </source>
</reference>